<evidence type="ECO:0000256" key="5">
    <source>
        <dbReference type="ARBA" id="ARBA00023049"/>
    </source>
</evidence>
<keyword evidence="6" id="KW-1015">Disulfide bond</keyword>
<evidence type="ECO:0000256" key="8">
    <source>
        <dbReference type="RuleBase" id="RU361183"/>
    </source>
</evidence>
<protein>
    <recommendedName>
        <fullName evidence="8">Metalloendopeptidase</fullName>
        <ecNumber evidence="8">3.4.24.-</ecNumber>
    </recommendedName>
</protein>
<sequence length="168" mass="19826">TYEAIINDTTRRWPNAEGKNYPEIDYYIDWWADYSEVRAAFRELAHYTCIKFNRVGYRINGKNHGINVLYYTKSCRTEYSGMNPNGPNVIYIGDNCYGSNVFVQSLIMQVLGLEAEHNRRDRDNYVKIYPENLQPHFAKFFKKDRINTTVTYNIQYDYGSVIHGSQFI</sequence>
<name>A0A0N4ZIY2_PARTI</name>
<dbReference type="WBParaSite" id="PTRK_0000789600.1">
    <property type="protein sequence ID" value="PTRK_0000789600.1"/>
    <property type="gene ID" value="PTRK_0000789600"/>
</dbReference>
<dbReference type="EC" id="3.4.24.-" evidence="8"/>
<reference evidence="11" key="1">
    <citation type="submission" date="2017-02" db="UniProtKB">
        <authorList>
            <consortium name="WormBaseParasite"/>
        </authorList>
    </citation>
    <scope>IDENTIFICATION</scope>
</reference>
<dbReference type="GO" id="GO:0008270">
    <property type="term" value="F:zinc ion binding"/>
    <property type="evidence" value="ECO:0007669"/>
    <property type="project" value="InterPro"/>
</dbReference>
<evidence type="ECO:0000256" key="2">
    <source>
        <dbReference type="ARBA" id="ARBA00022723"/>
    </source>
</evidence>
<proteinExistence type="predicted"/>
<dbReference type="GO" id="GO:0004222">
    <property type="term" value="F:metalloendopeptidase activity"/>
    <property type="evidence" value="ECO:0007669"/>
    <property type="project" value="UniProtKB-UniRule"/>
</dbReference>
<evidence type="ECO:0000256" key="6">
    <source>
        <dbReference type="ARBA" id="ARBA00023157"/>
    </source>
</evidence>
<dbReference type="SMART" id="SM00235">
    <property type="entry name" value="ZnMc"/>
    <property type="match status" value="1"/>
</dbReference>
<dbReference type="PRINTS" id="PR00480">
    <property type="entry name" value="ASTACIN"/>
</dbReference>
<keyword evidence="2 8" id="KW-0479">Metal-binding</keyword>
<dbReference type="Proteomes" id="UP000038045">
    <property type="component" value="Unplaced"/>
</dbReference>
<comment type="caution">
    <text evidence="7">Lacks conserved residue(s) required for the propagation of feature annotation.</text>
</comment>
<dbReference type="PANTHER" id="PTHR10127:SF780">
    <property type="entry name" value="METALLOENDOPEPTIDASE"/>
    <property type="match status" value="1"/>
</dbReference>
<organism evidence="10 11">
    <name type="scientific">Parastrongyloides trichosuri</name>
    <name type="common">Possum-specific nematode worm</name>
    <dbReference type="NCBI Taxonomy" id="131310"/>
    <lineage>
        <taxon>Eukaryota</taxon>
        <taxon>Metazoa</taxon>
        <taxon>Ecdysozoa</taxon>
        <taxon>Nematoda</taxon>
        <taxon>Chromadorea</taxon>
        <taxon>Rhabditida</taxon>
        <taxon>Tylenchina</taxon>
        <taxon>Panagrolaimomorpha</taxon>
        <taxon>Strongyloidoidea</taxon>
        <taxon>Strongyloididae</taxon>
        <taxon>Parastrongyloides</taxon>
    </lineage>
</organism>
<dbReference type="InterPro" id="IPR024079">
    <property type="entry name" value="MetalloPept_cat_dom_sf"/>
</dbReference>
<dbReference type="Gene3D" id="3.40.390.10">
    <property type="entry name" value="Collagenase (Catalytic Domain)"/>
    <property type="match status" value="1"/>
</dbReference>
<keyword evidence="1 8" id="KW-0645">Protease</keyword>
<evidence type="ECO:0000256" key="1">
    <source>
        <dbReference type="ARBA" id="ARBA00022670"/>
    </source>
</evidence>
<dbReference type="PANTHER" id="PTHR10127">
    <property type="entry name" value="DISCOIDIN, CUB, EGF, LAMININ , AND ZINC METALLOPROTEASE DOMAIN CONTAINING"/>
    <property type="match status" value="1"/>
</dbReference>
<evidence type="ECO:0000313" key="10">
    <source>
        <dbReference type="Proteomes" id="UP000038045"/>
    </source>
</evidence>
<feature type="domain" description="Peptidase M12A" evidence="9">
    <location>
        <begin position="3"/>
        <end position="168"/>
    </location>
</feature>
<comment type="cofactor">
    <cofactor evidence="8">
        <name>Zn(2+)</name>
        <dbReference type="ChEBI" id="CHEBI:29105"/>
    </cofactor>
    <text evidence="8">Binds 1 zinc ion per subunit.</text>
</comment>
<evidence type="ECO:0000256" key="7">
    <source>
        <dbReference type="PROSITE-ProRule" id="PRU01211"/>
    </source>
</evidence>
<dbReference type="SUPFAM" id="SSF55486">
    <property type="entry name" value="Metalloproteases ('zincins'), catalytic domain"/>
    <property type="match status" value="1"/>
</dbReference>
<keyword evidence="3 8" id="KW-0378">Hydrolase</keyword>
<dbReference type="Pfam" id="PF01400">
    <property type="entry name" value="Astacin"/>
    <property type="match status" value="1"/>
</dbReference>
<dbReference type="AlphaFoldDB" id="A0A0N4ZIY2"/>
<evidence type="ECO:0000256" key="3">
    <source>
        <dbReference type="ARBA" id="ARBA00022801"/>
    </source>
</evidence>
<evidence type="ECO:0000259" key="9">
    <source>
        <dbReference type="PROSITE" id="PS51864"/>
    </source>
</evidence>
<keyword evidence="4 8" id="KW-0862">Zinc</keyword>
<dbReference type="InterPro" id="IPR001506">
    <property type="entry name" value="Peptidase_M12A"/>
</dbReference>
<dbReference type="PROSITE" id="PS51864">
    <property type="entry name" value="ASTACIN"/>
    <property type="match status" value="1"/>
</dbReference>
<dbReference type="GO" id="GO:0006508">
    <property type="term" value="P:proteolysis"/>
    <property type="evidence" value="ECO:0007669"/>
    <property type="project" value="UniProtKB-KW"/>
</dbReference>
<keyword evidence="10" id="KW-1185">Reference proteome</keyword>
<keyword evidence="5 8" id="KW-0482">Metalloprotease</keyword>
<evidence type="ECO:0000313" key="11">
    <source>
        <dbReference type="WBParaSite" id="PTRK_0000789600.1"/>
    </source>
</evidence>
<evidence type="ECO:0000256" key="4">
    <source>
        <dbReference type="ARBA" id="ARBA00022833"/>
    </source>
</evidence>
<accession>A0A0N4ZIY2</accession>
<dbReference type="InterPro" id="IPR006026">
    <property type="entry name" value="Peptidase_Metallo"/>
</dbReference>